<dbReference type="Proteomes" id="UP000590442">
    <property type="component" value="Unassembled WGS sequence"/>
</dbReference>
<evidence type="ECO:0000256" key="5">
    <source>
        <dbReference type="ARBA" id="ARBA00023136"/>
    </source>
</evidence>
<dbReference type="Pfam" id="PF02687">
    <property type="entry name" value="FtsX"/>
    <property type="match status" value="2"/>
</dbReference>
<sequence length="815" mass="91960">MLKNLLKTAYRSISKNKFFSLIKISSLAIGLSASFVIGLMVYYDLTFDKFHPDGERIYRVTTEFSNPDGNFYNPGVTVPLAPALKENVPGLEVVSPLFLTYPLNVQNTKTDQLFKNPEFVVYADSEYFRLFDYKWLAGSGENILENPNEVVLTKNRASMYFPDKLMGDVIGSTLMYNDSVPLTVTGIVANFEQRTDIIFEEFISVETAGNLDSSDLLRDPQWGSTSSASQLFLKLEDGTNVTTIQEELDKIVKEHEDPETVAFGQKRRFYMQPLGDMHFDTNYYTFDFSTGRASKSTLISLACIALFLLLLGCINFINLNTAQATQRAKEIGVRKTLGSSKKQLVFQFLGETFILTFAAGILSLAFSFWLLRLFSDFIPSGLDFQIFSEPVVISILFILLLVVTFLSGFYPALVLSNFKAASVLKNQSLFKGDKSALRKYLTVFQFVIAQVFIIGTLLVGKQLSFLMSKDMGIRTEALASIRTPWQYQSMEKRVRLLNEIGALPGIKEISLSGNPPASNSTNTSHVTYFKNESEVHTELQFLYGDKNYLNLYDIELIAGRQQLNDTIKEMVINETYMKLLGFNNPQDVLGEVLKMSDEPYPIVGVMEDFNQRTLKAGIEPMAFAGDWGWNNRSRFNTIHFSLEANDSQNWPQTITQIEKVWDKVYADSDIEVNFMDDMVRRFYEQERRTSVLLNWATGLSIAISCLGLLGLVVYTTERRTKEIGIRKVLGASLVQLNLLLCKEFLVLVSIAFVIAAPIAWYGMDNWLQDFAYKTDISWWIFGISGIAMLLVALAIISIRTIAAANANPVKSLRTE</sequence>
<evidence type="ECO:0000259" key="7">
    <source>
        <dbReference type="Pfam" id="PF02687"/>
    </source>
</evidence>
<dbReference type="AlphaFoldDB" id="A0A846QQ49"/>
<organism evidence="9 10">
    <name type="scientific">Saonia flava</name>
    <dbReference type="NCBI Taxonomy" id="523696"/>
    <lineage>
        <taxon>Bacteria</taxon>
        <taxon>Pseudomonadati</taxon>
        <taxon>Bacteroidota</taxon>
        <taxon>Flavobacteriia</taxon>
        <taxon>Flavobacteriales</taxon>
        <taxon>Flavobacteriaceae</taxon>
        <taxon>Saonia</taxon>
    </lineage>
</organism>
<dbReference type="InterPro" id="IPR050250">
    <property type="entry name" value="Macrolide_Exporter_MacB"/>
</dbReference>
<dbReference type="RefSeq" id="WP_167960833.1">
    <property type="nucleotide sequence ID" value="NZ_JAATJJ010000001.1"/>
</dbReference>
<comment type="caution">
    <text evidence="9">The sequence shown here is derived from an EMBL/GenBank/DDBJ whole genome shotgun (WGS) entry which is preliminary data.</text>
</comment>
<evidence type="ECO:0000256" key="4">
    <source>
        <dbReference type="ARBA" id="ARBA00022989"/>
    </source>
</evidence>
<keyword evidence="5 6" id="KW-0472">Membrane</keyword>
<comment type="subcellular location">
    <subcellularLocation>
        <location evidence="1">Cell membrane</location>
        <topology evidence="1">Multi-pass membrane protein</topology>
    </subcellularLocation>
</comment>
<keyword evidence="4 6" id="KW-1133">Transmembrane helix</keyword>
<feature type="transmembrane region" description="Helical" evidence="6">
    <location>
        <begin position="21"/>
        <end position="43"/>
    </location>
</feature>
<evidence type="ECO:0000259" key="8">
    <source>
        <dbReference type="Pfam" id="PF12704"/>
    </source>
</evidence>
<feature type="transmembrane region" description="Helical" evidence="6">
    <location>
        <begin position="344"/>
        <end position="371"/>
    </location>
</feature>
<feature type="transmembrane region" description="Helical" evidence="6">
    <location>
        <begin position="298"/>
        <end position="319"/>
    </location>
</feature>
<feature type="domain" description="ABC3 transporter permease C-terminal" evidence="7">
    <location>
        <begin position="698"/>
        <end position="808"/>
    </location>
</feature>
<protein>
    <submittedName>
        <fullName evidence="9">ABC-type antimicrobial peptide transport system permease subunit</fullName>
    </submittedName>
</protein>
<dbReference type="EMBL" id="JAATJJ010000001">
    <property type="protein sequence ID" value="NJB70221.1"/>
    <property type="molecule type" value="Genomic_DNA"/>
</dbReference>
<feature type="transmembrane region" description="Helical" evidence="6">
    <location>
        <begin position="776"/>
        <end position="796"/>
    </location>
</feature>
<evidence type="ECO:0000256" key="1">
    <source>
        <dbReference type="ARBA" id="ARBA00004651"/>
    </source>
</evidence>
<keyword evidence="2" id="KW-1003">Cell membrane</keyword>
<proteinExistence type="predicted"/>
<evidence type="ECO:0000256" key="3">
    <source>
        <dbReference type="ARBA" id="ARBA00022692"/>
    </source>
</evidence>
<name>A0A846QQ49_9FLAO</name>
<keyword evidence="10" id="KW-1185">Reference proteome</keyword>
<reference evidence="9 10" key="1">
    <citation type="submission" date="2020-03" db="EMBL/GenBank/DDBJ databases">
        <title>Genomic Encyclopedia of Type Strains, Phase IV (KMG-IV): sequencing the most valuable type-strain genomes for metagenomic binning, comparative biology and taxonomic classification.</title>
        <authorList>
            <person name="Goeker M."/>
        </authorList>
    </citation>
    <scope>NUCLEOTIDE SEQUENCE [LARGE SCALE GENOMIC DNA]</scope>
    <source>
        <strain evidence="9 10">DSM 29762</strain>
    </source>
</reference>
<evidence type="ECO:0000256" key="6">
    <source>
        <dbReference type="SAM" id="Phobius"/>
    </source>
</evidence>
<dbReference type="InterPro" id="IPR003838">
    <property type="entry name" value="ABC3_permease_C"/>
</dbReference>
<dbReference type="PANTHER" id="PTHR30572:SF18">
    <property type="entry name" value="ABC-TYPE MACROLIDE FAMILY EXPORT SYSTEM PERMEASE COMPONENT 2"/>
    <property type="match status" value="1"/>
</dbReference>
<dbReference type="GO" id="GO:0022857">
    <property type="term" value="F:transmembrane transporter activity"/>
    <property type="evidence" value="ECO:0007669"/>
    <property type="project" value="TreeGrafter"/>
</dbReference>
<dbReference type="InterPro" id="IPR025857">
    <property type="entry name" value="MacB_PCD"/>
</dbReference>
<evidence type="ECO:0000256" key="2">
    <source>
        <dbReference type="ARBA" id="ARBA00022475"/>
    </source>
</evidence>
<feature type="domain" description="MacB-like periplasmic core" evidence="8">
    <location>
        <begin position="21"/>
        <end position="250"/>
    </location>
</feature>
<keyword evidence="3 6" id="KW-0812">Transmembrane</keyword>
<gene>
    <name evidence="9" type="ORF">GGR42_000683</name>
</gene>
<dbReference type="PANTHER" id="PTHR30572">
    <property type="entry name" value="MEMBRANE COMPONENT OF TRANSPORTER-RELATED"/>
    <property type="match status" value="1"/>
</dbReference>
<feature type="transmembrane region" description="Helical" evidence="6">
    <location>
        <begin position="439"/>
        <end position="459"/>
    </location>
</feature>
<feature type="domain" description="ABC3 transporter permease C-terminal" evidence="7">
    <location>
        <begin position="303"/>
        <end position="417"/>
    </location>
</feature>
<dbReference type="GO" id="GO:0005886">
    <property type="term" value="C:plasma membrane"/>
    <property type="evidence" value="ECO:0007669"/>
    <property type="project" value="UniProtKB-SubCell"/>
</dbReference>
<feature type="transmembrane region" description="Helical" evidence="6">
    <location>
        <begin position="736"/>
        <end position="761"/>
    </location>
</feature>
<feature type="domain" description="MacB-like periplasmic core" evidence="8">
    <location>
        <begin position="442"/>
        <end position="658"/>
    </location>
</feature>
<evidence type="ECO:0000313" key="9">
    <source>
        <dbReference type="EMBL" id="NJB70221.1"/>
    </source>
</evidence>
<feature type="transmembrane region" description="Helical" evidence="6">
    <location>
        <begin position="391"/>
        <end position="418"/>
    </location>
</feature>
<dbReference type="Pfam" id="PF12704">
    <property type="entry name" value="MacB_PCD"/>
    <property type="match status" value="2"/>
</dbReference>
<accession>A0A846QQ49</accession>
<feature type="transmembrane region" description="Helical" evidence="6">
    <location>
        <begin position="692"/>
        <end position="715"/>
    </location>
</feature>
<evidence type="ECO:0000313" key="10">
    <source>
        <dbReference type="Proteomes" id="UP000590442"/>
    </source>
</evidence>